<reference evidence="2" key="1">
    <citation type="submission" date="2019-02" db="EMBL/GenBank/DDBJ databases">
        <authorList>
            <person name="Gruber-Vodicka R. H."/>
            <person name="Seah K. B. B."/>
        </authorList>
    </citation>
    <scope>NUCLEOTIDE SEQUENCE</scope>
    <source>
        <strain evidence="2">BECK_BZ131</strain>
    </source>
</reference>
<keyword evidence="1" id="KW-1277">Toxin-antitoxin system</keyword>
<evidence type="ECO:0000313" key="2">
    <source>
        <dbReference type="EMBL" id="VFJ78895.1"/>
    </source>
</evidence>
<accession>A0A450U4L0</accession>
<dbReference type="Gene3D" id="3.30.2310.20">
    <property type="entry name" value="RelE-like"/>
    <property type="match status" value="1"/>
</dbReference>
<dbReference type="InterPro" id="IPR007712">
    <property type="entry name" value="RelE/ParE_toxin"/>
</dbReference>
<dbReference type="AlphaFoldDB" id="A0A450U4L0"/>
<sequence>MSIVNFNPDARAEFLAAIKYYEACQPGLGRRFRLAVESELERIHDMPFGFRVLHAPFRRCLVRKFPYAIIYSIEPGFISIIAVAHTKRKPEYWRERSDRHAE</sequence>
<proteinExistence type="predicted"/>
<dbReference type="Pfam" id="PF05016">
    <property type="entry name" value="ParE_toxin"/>
    <property type="match status" value="1"/>
</dbReference>
<dbReference type="InterPro" id="IPR035093">
    <property type="entry name" value="RelE/ParE_toxin_dom_sf"/>
</dbReference>
<dbReference type="EMBL" id="CAADFE010000209">
    <property type="protein sequence ID" value="VFJ78895.1"/>
    <property type="molecule type" value="Genomic_DNA"/>
</dbReference>
<name>A0A450U4L0_9GAMM</name>
<evidence type="ECO:0000256" key="1">
    <source>
        <dbReference type="ARBA" id="ARBA00022649"/>
    </source>
</evidence>
<gene>
    <name evidence="2" type="ORF">BECKFW1821C_GA0114237_12092</name>
</gene>
<organism evidence="2">
    <name type="scientific">Candidatus Kentrum sp. FW</name>
    <dbReference type="NCBI Taxonomy" id="2126338"/>
    <lineage>
        <taxon>Bacteria</taxon>
        <taxon>Pseudomonadati</taxon>
        <taxon>Pseudomonadota</taxon>
        <taxon>Gammaproteobacteria</taxon>
        <taxon>Candidatus Kentrum</taxon>
    </lineage>
</organism>
<protein>
    <submittedName>
        <fullName evidence="2">ParE toxin of type II toxin-antitoxin system, parDE</fullName>
    </submittedName>
</protein>